<dbReference type="NCBIfam" id="NF033573">
    <property type="entry name" value="transpos_IS200"/>
    <property type="match status" value="1"/>
</dbReference>
<dbReference type="GO" id="GO:0004803">
    <property type="term" value="F:transposase activity"/>
    <property type="evidence" value="ECO:0007669"/>
    <property type="project" value="InterPro"/>
</dbReference>
<dbReference type="Pfam" id="PF01797">
    <property type="entry name" value="Y1_Tnp"/>
    <property type="match status" value="1"/>
</dbReference>
<dbReference type="SMART" id="SM01321">
    <property type="entry name" value="Y1_Tnp"/>
    <property type="match status" value="1"/>
</dbReference>
<comment type="caution">
    <text evidence="2">The sequence shown here is derived from an EMBL/GenBank/DDBJ whole genome shotgun (WGS) entry which is preliminary data.</text>
</comment>
<sequence>MMSTIEVTFMTKEKIQGAVYTRRYIYNFHYHLIWVTKYRNQTFATKELTDEMKSILQKVADDNEIVIEKMAVMPDHVHVLISFPPSKAPTSAIKALKGRSAFIFLKRHPEIRHSQDWGGHLWSPSYYMSTLGNMSKDVVEHYINNQKYNELKKRPNIRREKTHPETVS</sequence>
<dbReference type="InterPro" id="IPR036515">
    <property type="entry name" value="Transposase_17_sf"/>
</dbReference>
<evidence type="ECO:0000259" key="1">
    <source>
        <dbReference type="SMART" id="SM01321"/>
    </source>
</evidence>
<evidence type="ECO:0000313" key="3">
    <source>
        <dbReference type="Proteomes" id="UP000051984"/>
    </source>
</evidence>
<dbReference type="GO" id="GO:0006313">
    <property type="term" value="P:DNA transposition"/>
    <property type="evidence" value="ECO:0007669"/>
    <property type="project" value="InterPro"/>
</dbReference>
<dbReference type="GO" id="GO:0003677">
    <property type="term" value="F:DNA binding"/>
    <property type="evidence" value="ECO:0007669"/>
    <property type="project" value="InterPro"/>
</dbReference>
<accession>A0A0R1EWF1</accession>
<dbReference type="Gene3D" id="3.30.70.1290">
    <property type="entry name" value="Transposase IS200-like"/>
    <property type="match status" value="1"/>
</dbReference>
<reference evidence="2 3" key="1">
    <citation type="journal article" date="2015" name="Genome Announc.">
        <title>Expanding the biotechnology potential of lactobacilli through comparative genomics of 213 strains and associated genera.</title>
        <authorList>
            <person name="Sun Z."/>
            <person name="Harris H.M."/>
            <person name="McCann A."/>
            <person name="Guo C."/>
            <person name="Argimon S."/>
            <person name="Zhang W."/>
            <person name="Yang X."/>
            <person name="Jeffery I.B."/>
            <person name="Cooney J.C."/>
            <person name="Kagawa T.F."/>
            <person name="Liu W."/>
            <person name="Song Y."/>
            <person name="Salvetti E."/>
            <person name="Wrobel A."/>
            <person name="Rasinkangas P."/>
            <person name="Parkhill J."/>
            <person name="Rea M.C."/>
            <person name="O'Sullivan O."/>
            <person name="Ritari J."/>
            <person name="Douillard F.P."/>
            <person name="Paul Ross R."/>
            <person name="Yang R."/>
            <person name="Briner A.E."/>
            <person name="Felis G.E."/>
            <person name="de Vos W.M."/>
            <person name="Barrangou R."/>
            <person name="Klaenhammer T.R."/>
            <person name="Caufield P.W."/>
            <person name="Cui Y."/>
            <person name="Zhang H."/>
            <person name="O'Toole P.W."/>
        </authorList>
    </citation>
    <scope>NUCLEOTIDE SEQUENCE [LARGE SCALE GENOMIC DNA]</scope>
    <source>
        <strain evidence="2 3">DSM 20178</strain>
    </source>
</reference>
<protein>
    <submittedName>
        <fullName evidence="2">Transposase</fullName>
    </submittedName>
</protein>
<name>A0A0R1EWF1_LACZE</name>
<dbReference type="PATRIC" id="fig|1423816.3.peg.2959"/>
<dbReference type="Proteomes" id="UP000051984">
    <property type="component" value="Unassembled WGS sequence"/>
</dbReference>
<dbReference type="SUPFAM" id="SSF143422">
    <property type="entry name" value="Transposase IS200-like"/>
    <property type="match status" value="1"/>
</dbReference>
<dbReference type="PANTHER" id="PTHR33360">
    <property type="entry name" value="TRANSPOSASE FOR INSERTION SEQUENCE ELEMENT IS200"/>
    <property type="match status" value="1"/>
</dbReference>
<dbReference type="InterPro" id="IPR002686">
    <property type="entry name" value="Transposase_17"/>
</dbReference>
<feature type="domain" description="Transposase IS200-like" evidence="1">
    <location>
        <begin position="25"/>
        <end position="146"/>
    </location>
</feature>
<dbReference type="eggNOG" id="COG1943">
    <property type="taxonomic scope" value="Bacteria"/>
</dbReference>
<evidence type="ECO:0000313" key="2">
    <source>
        <dbReference type="EMBL" id="KRK12291.1"/>
    </source>
</evidence>
<proteinExistence type="predicted"/>
<organism evidence="2 3">
    <name type="scientific">Lacticaseibacillus zeae DSM 20178 = KCTC 3804</name>
    <dbReference type="NCBI Taxonomy" id="1423816"/>
    <lineage>
        <taxon>Bacteria</taxon>
        <taxon>Bacillati</taxon>
        <taxon>Bacillota</taxon>
        <taxon>Bacilli</taxon>
        <taxon>Lactobacillales</taxon>
        <taxon>Lactobacillaceae</taxon>
        <taxon>Lacticaseibacillus</taxon>
    </lineage>
</organism>
<gene>
    <name evidence="2" type="ORF">FD51_GL002842</name>
</gene>
<dbReference type="EMBL" id="AZCT01000008">
    <property type="protein sequence ID" value="KRK12291.1"/>
    <property type="molecule type" value="Genomic_DNA"/>
</dbReference>
<dbReference type="AlphaFoldDB" id="A0A0R1EWF1"/>
<dbReference type="PANTHER" id="PTHR33360:SF2">
    <property type="entry name" value="TRANSPOSASE FOR INSERTION SEQUENCE ELEMENT IS200"/>
    <property type="match status" value="1"/>
</dbReference>